<evidence type="ECO:0000313" key="1">
    <source>
        <dbReference type="EMBL" id="AXK83196.1"/>
    </source>
</evidence>
<dbReference type="RefSeq" id="WP_115693575.1">
    <property type="nucleotide sequence ID" value="NZ_CP031417.1"/>
</dbReference>
<organism evidence="1 2">
    <name type="scientific">Pseudolabrys taiwanensis</name>
    <dbReference type="NCBI Taxonomy" id="331696"/>
    <lineage>
        <taxon>Bacteria</taxon>
        <taxon>Pseudomonadati</taxon>
        <taxon>Pseudomonadota</taxon>
        <taxon>Alphaproteobacteria</taxon>
        <taxon>Hyphomicrobiales</taxon>
        <taxon>Xanthobacteraceae</taxon>
        <taxon>Pseudolabrys</taxon>
    </lineage>
</organism>
<dbReference type="AlphaFoldDB" id="A0A346A1Z9"/>
<accession>A0A346A1Z9</accession>
<name>A0A346A1Z9_9HYPH</name>
<dbReference type="InterPro" id="IPR021957">
    <property type="entry name" value="DUF3574"/>
</dbReference>
<dbReference type="KEGG" id="ptaw:DW352_23355"/>
<dbReference type="EMBL" id="CP031417">
    <property type="protein sequence ID" value="AXK83196.1"/>
    <property type="molecule type" value="Genomic_DNA"/>
</dbReference>
<evidence type="ECO:0000313" key="2">
    <source>
        <dbReference type="Proteomes" id="UP000254889"/>
    </source>
</evidence>
<gene>
    <name evidence="1" type="ORF">DW352_23355</name>
</gene>
<dbReference type="Proteomes" id="UP000254889">
    <property type="component" value="Chromosome"/>
</dbReference>
<proteinExistence type="predicted"/>
<reference evidence="1 2" key="1">
    <citation type="submission" date="2018-07" db="EMBL/GenBank/DDBJ databases">
        <authorList>
            <person name="Quirk P.G."/>
            <person name="Krulwich T.A."/>
        </authorList>
    </citation>
    <scope>NUCLEOTIDE SEQUENCE [LARGE SCALE GENOMIC DNA]</scope>
    <source>
        <strain evidence="1 2">CC-BB4</strain>
    </source>
</reference>
<dbReference type="OrthoDB" id="794286at2"/>
<protein>
    <submittedName>
        <fullName evidence="1">DUF3574 domain-containing protein</fullName>
    </submittedName>
</protein>
<dbReference type="Pfam" id="PF12098">
    <property type="entry name" value="DUF3574"/>
    <property type="match status" value="1"/>
</dbReference>
<keyword evidence="2" id="KW-1185">Reference proteome</keyword>
<sequence length="143" mass="15597">MHKAGAASKRTCLSAAMGVIVALVWIAPVLAEPCADPLKPMLRAELFFGRSIGHRFGVSDRQWQSYVDRELAPRFPGGFTVVDGKGQWREGDAILREASKVVILVAPDSAELRTRLAAARQAYIKRFKQKSVGLVTQAVCAAF</sequence>